<evidence type="ECO:0000313" key="2">
    <source>
        <dbReference type="EMBL" id="OBV39084.1"/>
    </source>
</evidence>
<reference evidence="2 3" key="1">
    <citation type="submission" date="2016-04" db="EMBL/GenBank/DDBJ databases">
        <title>Draft genome sequence of Janthinobacterium psychrotolerans sp. nov., isolated from freshwater sediments in Denmark.</title>
        <authorList>
            <person name="Gong X."/>
            <person name="Skrivergaard S."/>
            <person name="Korsgaard B.S."/>
            <person name="Schreiber L."/>
            <person name="Marshall I.P."/>
            <person name="Finster K."/>
            <person name="Schramm A."/>
        </authorList>
    </citation>
    <scope>NUCLEOTIDE SEQUENCE [LARGE SCALE GENOMIC DNA]</scope>
    <source>
        <strain evidence="2 3">S3-2</strain>
    </source>
</reference>
<feature type="transmembrane region" description="Helical" evidence="1">
    <location>
        <begin position="53"/>
        <end position="73"/>
    </location>
</feature>
<dbReference type="Proteomes" id="UP000092713">
    <property type="component" value="Unassembled WGS sequence"/>
</dbReference>
<dbReference type="OrthoDB" id="8704174at2"/>
<dbReference type="PATRIC" id="fig|1747903.4.peg.2653"/>
<keyword evidence="1" id="KW-1133">Transmembrane helix</keyword>
<protein>
    <recommendedName>
        <fullName evidence="4">YqjK-like protein</fullName>
    </recommendedName>
</protein>
<comment type="caution">
    <text evidence="2">The sequence shown here is derived from an EMBL/GenBank/DDBJ whole genome shotgun (WGS) entry which is preliminary data.</text>
</comment>
<organism evidence="2 3">
    <name type="scientific">Janthinobacterium psychrotolerans</name>
    <dbReference type="NCBI Taxonomy" id="1747903"/>
    <lineage>
        <taxon>Bacteria</taxon>
        <taxon>Pseudomonadati</taxon>
        <taxon>Pseudomonadota</taxon>
        <taxon>Betaproteobacteria</taxon>
        <taxon>Burkholderiales</taxon>
        <taxon>Oxalobacteraceae</taxon>
        <taxon>Janthinobacterium</taxon>
    </lineage>
</organism>
<gene>
    <name evidence="2" type="ORF">ASR47_1008145</name>
</gene>
<evidence type="ECO:0000313" key="3">
    <source>
        <dbReference type="Proteomes" id="UP000092713"/>
    </source>
</evidence>
<name>A0A1A7C244_9BURK</name>
<sequence length="115" mass="12791">MNHAPLSSAKVKLSARQRRDALLAECALQRTALGVQTHQLFEPLSAGNLRQAILARLTVPLMVTGSVLGLMLLRPRRSLPWLLRASALLRHAKVALPVIRSVLQRMNRHQPPVEK</sequence>
<proteinExistence type="predicted"/>
<keyword evidence="3" id="KW-1185">Reference proteome</keyword>
<keyword evidence="1" id="KW-0812">Transmembrane</keyword>
<evidence type="ECO:0008006" key="4">
    <source>
        <dbReference type="Google" id="ProtNLM"/>
    </source>
</evidence>
<dbReference type="STRING" id="1747903.ASR47_1008145"/>
<keyword evidence="1" id="KW-0472">Membrane</keyword>
<dbReference type="RefSeq" id="WP_065308304.1">
    <property type="nucleotide sequence ID" value="NZ_LOCQ01000055.1"/>
</dbReference>
<accession>A0A1A7C244</accession>
<dbReference type="AlphaFoldDB" id="A0A1A7C244"/>
<dbReference type="EMBL" id="LOCQ01000055">
    <property type="protein sequence ID" value="OBV39084.1"/>
    <property type="molecule type" value="Genomic_DNA"/>
</dbReference>
<evidence type="ECO:0000256" key="1">
    <source>
        <dbReference type="SAM" id="Phobius"/>
    </source>
</evidence>